<reference evidence="1 2" key="1">
    <citation type="submission" date="2017-12" db="EMBL/GenBank/DDBJ databases">
        <title>Genomes of bacteria within cyanobacterial aggregates.</title>
        <authorList>
            <person name="Cai H."/>
        </authorList>
    </citation>
    <scope>NUCLEOTIDE SEQUENCE [LARGE SCALE GENOMIC DNA]</scope>
    <source>
        <strain evidence="1 2">TH16</strain>
        <plasmid evidence="1 2">unnamed3</plasmid>
    </source>
</reference>
<accession>A0A2K9NLJ4</accession>
<evidence type="ECO:0000313" key="1">
    <source>
        <dbReference type="EMBL" id="AUN33944.1"/>
    </source>
</evidence>
<gene>
    <name evidence="1" type="ORF">C0V82_26405</name>
</gene>
<dbReference type="KEGG" id="ncb:C0V82_26405"/>
<dbReference type="RefSeq" id="WP_102115446.1">
    <property type="nucleotide sequence ID" value="NZ_BMGN01000013.1"/>
</dbReference>
<dbReference type="InterPro" id="IPR029063">
    <property type="entry name" value="SAM-dependent_MTases_sf"/>
</dbReference>
<organism evidence="1 2">
    <name type="scientific">Niveispirillum cyanobacteriorum</name>
    <dbReference type="NCBI Taxonomy" id="1612173"/>
    <lineage>
        <taxon>Bacteria</taxon>
        <taxon>Pseudomonadati</taxon>
        <taxon>Pseudomonadota</taxon>
        <taxon>Alphaproteobacteria</taxon>
        <taxon>Rhodospirillales</taxon>
        <taxon>Azospirillaceae</taxon>
        <taxon>Niveispirillum</taxon>
    </lineage>
</organism>
<dbReference type="Gene3D" id="3.40.50.150">
    <property type="entry name" value="Vaccinia Virus protein VP39"/>
    <property type="match status" value="1"/>
</dbReference>
<keyword evidence="1" id="KW-0614">Plasmid</keyword>
<protein>
    <submittedName>
        <fullName evidence="1">Uncharacterized protein</fullName>
    </submittedName>
</protein>
<proteinExistence type="predicted"/>
<dbReference type="AlphaFoldDB" id="A0A2K9NLJ4"/>
<dbReference type="Proteomes" id="UP000234752">
    <property type="component" value="Plasmid unnamed3"/>
</dbReference>
<name>A0A2K9NLJ4_9PROT</name>
<geneLocation type="plasmid" evidence="1 2">
    <name>unnamed3</name>
</geneLocation>
<dbReference type="Pfam" id="PF13489">
    <property type="entry name" value="Methyltransf_23"/>
    <property type="match status" value="1"/>
</dbReference>
<dbReference type="OrthoDB" id="9792690at2"/>
<keyword evidence="2" id="KW-1185">Reference proteome</keyword>
<sequence>MQFIWPDNATEAVPGTCPVCANAGPHAPVLLLPDSGPGGADWQIVECPACASRFSTDRAGADYRGDEAPDVTFVHYYMEQGAGLRSMLEPLGFMEPGQGRMLEIGGGFGFPSDYVQTVLGWTAKGYDPSGMAVLGRDYLGLDITRDYWTSDTPLTEPFNVAYASEVIEHIPEPAPFLAAMRHAVGDKGIVALTTPNGAALNPGTTPGMLIPIASPGLHLTLFSAKGLEMALYEAGFANVRVEVHGTTLRALAANIPLPPPRALDDDRYIDYLRRRIVTPDIVAPLLSGLHYRLLKELVNAGRNDEALTLYAEIAVSMRARFGIDIERPEGLILPESGIDGRSWLTLLPGNITGLLYFRAVLANNAEADARAAAFYAGQAALLGASLRRAIRPMGIEDGETELLSMAAIRLHLTASIGIGANAAPLLTLIERGGEDGLLLPISFRKELRQAIIDDLRATHNPNILWQGLLPQDSGELNESELLHRTISAGMPITINPAFTAIEAAQDAESVRAALWAIWTTPRADEAWATISHARKLTLIRLVLLGAHNEATFLFSAWGDAALSRDQSVATALSLAASAVRI</sequence>
<dbReference type="SUPFAM" id="SSF53335">
    <property type="entry name" value="S-adenosyl-L-methionine-dependent methyltransferases"/>
    <property type="match status" value="1"/>
</dbReference>
<dbReference type="EMBL" id="CP025615">
    <property type="protein sequence ID" value="AUN33944.1"/>
    <property type="molecule type" value="Genomic_DNA"/>
</dbReference>
<evidence type="ECO:0000313" key="2">
    <source>
        <dbReference type="Proteomes" id="UP000234752"/>
    </source>
</evidence>